<name>A0A678WAE2_9VIRU</name>
<evidence type="ECO:0000256" key="1">
    <source>
        <dbReference type="SAM" id="MobiDB-lite"/>
    </source>
</evidence>
<gene>
    <name evidence="2" type="ORF">PmDNAV2_gp16</name>
</gene>
<dbReference type="EMBL" id="MG841151">
    <property type="protein sequence ID" value="AYJ09391.1"/>
    <property type="molecule type" value="Genomic_DNA"/>
</dbReference>
<reference evidence="2" key="1">
    <citation type="submission" date="2018-01" db="EMBL/GenBank/DDBJ databases">
        <title>A diatom virus reveals a new lineage of giant single stranded DNA viruses originating from double stranded DNA phage.</title>
        <authorList>
            <person name="Carlson M.C.G."/>
            <person name="Frischkorn K.R."/>
            <person name="Brumfield S."/>
            <person name="Rocap G."/>
        </authorList>
    </citation>
    <scope>NUCLEOTIDE SEQUENCE</scope>
    <source>
        <strain evidence="2">PmDNAV1</strain>
    </source>
</reference>
<dbReference type="InterPro" id="IPR021791">
    <property type="entry name" value="Phage_TAC_11"/>
</dbReference>
<feature type="compositionally biased region" description="Polar residues" evidence="1">
    <location>
        <begin position="122"/>
        <end position="144"/>
    </location>
</feature>
<accession>A0A678WAE2</accession>
<proteinExistence type="predicted"/>
<dbReference type="Pfam" id="PF11836">
    <property type="entry name" value="Phage_TAC_11"/>
    <property type="match status" value="1"/>
</dbReference>
<protein>
    <submittedName>
        <fullName evidence="2">Putative gene transfer agent protein</fullName>
    </submittedName>
</protein>
<organism evidence="2">
    <name type="scientific">Pseudo-nitzschia multiseries DNA virus</name>
    <dbReference type="NCBI Taxonomy" id="2364897"/>
    <lineage>
        <taxon>Viruses</taxon>
    </lineage>
</organism>
<evidence type="ECO:0000313" key="2">
    <source>
        <dbReference type="EMBL" id="AYJ09391.1"/>
    </source>
</evidence>
<feature type="region of interest" description="Disordered" evidence="1">
    <location>
        <begin position="109"/>
        <end position="144"/>
    </location>
</feature>
<sequence length="144" mass="15678">MSERNAEIEYPFGDDEHTFRLGLKELEELQEKCDAGPGFVLGRLMSPRLEWRVEDVRHTLRLGLIGGGMPASDAIKLVKRYVDDRPAWAENAKIAQGVLAMAIFGPAEEAAGDASGEEAGETDQQPNHSPVENGASQDCTETVP</sequence>